<dbReference type="OrthoDB" id="9790023at2"/>
<protein>
    <submittedName>
        <fullName evidence="1">Putative LmbE-like protein</fullName>
    </submittedName>
</protein>
<evidence type="ECO:0000313" key="1">
    <source>
        <dbReference type="EMBL" id="SJM92484.1"/>
    </source>
</evidence>
<gene>
    <name evidence="1" type="ORF">CRENPOLYSF2_2730005</name>
</gene>
<proteinExistence type="predicted"/>
<dbReference type="InterPro" id="IPR003737">
    <property type="entry name" value="GlcNAc_PI_deacetylase-related"/>
</dbReference>
<dbReference type="InterPro" id="IPR024078">
    <property type="entry name" value="LmbE-like_dom_sf"/>
</dbReference>
<keyword evidence="2" id="KW-1185">Reference proteome</keyword>
<organism evidence="1 2">
    <name type="scientific">Crenothrix polyspora</name>
    <dbReference type="NCBI Taxonomy" id="360316"/>
    <lineage>
        <taxon>Bacteria</taxon>
        <taxon>Pseudomonadati</taxon>
        <taxon>Pseudomonadota</taxon>
        <taxon>Gammaproteobacteria</taxon>
        <taxon>Methylococcales</taxon>
        <taxon>Crenotrichaceae</taxon>
        <taxon>Crenothrix</taxon>
    </lineage>
</organism>
<accession>A0A1R4H8C0</accession>
<name>A0A1R4H8C0_9GAMM</name>
<dbReference type="PANTHER" id="PTHR12993:SF30">
    <property type="entry name" value="N-ACETYL-ALPHA-D-GLUCOSAMINYL L-MALATE DEACETYLASE 1"/>
    <property type="match status" value="1"/>
</dbReference>
<dbReference type="GO" id="GO:0016811">
    <property type="term" value="F:hydrolase activity, acting on carbon-nitrogen (but not peptide) bonds, in linear amides"/>
    <property type="evidence" value="ECO:0007669"/>
    <property type="project" value="TreeGrafter"/>
</dbReference>
<dbReference type="Proteomes" id="UP000195442">
    <property type="component" value="Unassembled WGS sequence"/>
</dbReference>
<dbReference type="AlphaFoldDB" id="A0A1R4H8C0"/>
<dbReference type="EMBL" id="FUKJ01000194">
    <property type="protein sequence ID" value="SJM92484.1"/>
    <property type="molecule type" value="Genomic_DNA"/>
</dbReference>
<sequence>MNTIGIFPKNDKPLTILCLGAHSDDIEIGCGGTILRLLAEYNNIEVHWVVFGSSGIRNAEAFESANKFLVNSLKKNIIVESFKDGFFPYAGQEIKAFFETLKQTIQPDIIFTHYRHDLHQDHRLISELTWNTFRNHLILEYEIMKYDGDIGNPNFFVQLDDALCQQKVAHILESFKSQANHHWFSKEAFFALLRLRGIECNATEHYAEGFYCRKIVI</sequence>
<dbReference type="RefSeq" id="WP_087146981.1">
    <property type="nucleotide sequence ID" value="NZ_FUKJ01000194.1"/>
</dbReference>
<dbReference type="SUPFAM" id="SSF102588">
    <property type="entry name" value="LmbE-like"/>
    <property type="match status" value="1"/>
</dbReference>
<evidence type="ECO:0000313" key="2">
    <source>
        <dbReference type="Proteomes" id="UP000195442"/>
    </source>
</evidence>
<reference evidence="2" key="1">
    <citation type="submission" date="2017-02" db="EMBL/GenBank/DDBJ databases">
        <authorList>
            <person name="Daims H."/>
        </authorList>
    </citation>
    <scope>NUCLEOTIDE SEQUENCE [LARGE SCALE GENOMIC DNA]</scope>
</reference>
<dbReference type="PANTHER" id="PTHR12993">
    <property type="entry name" value="N-ACETYLGLUCOSAMINYL-PHOSPHATIDYLINOSITOL DE-N-ACETYLASE-RELATED"/>
    <property type="match status" value="1"/>
</dbReference>
<dbReference type="Pfam" id="PF02585">
    <property type="entry name" value="PIG-L"/>
    <property type="match status" value="1"/>
</dbReference>
<dbReference type="Gene3D" id="3.40.50.10320">
    <property type="entry name" value="LmbE-like"/>
    <property type="match status" value="1"/>
</dbReference>